<dbReference type="GeneID" id="10328663"/>
<name>E3SL12_9CAUD</name>
<accession>E3SL12</accession>
<evidence type="ECO:0000313" key="2">
    <source>
        <dbReference type="Proteomes" id="UP000006527"/>
    </source>
</evidence>
<proteinExistence type="predicted"/>
<reference evidence="1 2" key="1">
    <citation type="journal article" date="2010" name="Environ. Microbiol.">
        <title>Genomic analysis of oceanic cyanobacterial myoviruses compared with T4-like myoviruses from diverse hosts and environments.</title>
        <authorList>
            <person name="Sullivan M.B."/>
            <person name="Huang K.H."/>
            <person name="Ignacio-Espinoza J.C."/>
            <person name="Berlin A.M."/>
            <person name="Kelly L."/>
            <person name="Weigele P.R."/>
            <person name="DeFrancesco A.S."/>
            <person name="Kern S.E."/>
            <person name="Thompson L.R."/>
            <person name="Young S."/>
            <person name="Yandava C."/>
            <person name="Fu R."/>
            <person name="Krastins B."/>
            <person name="Chase M."/>
            <person name="Sarracino D."/>
            <person name="Osburne M.S."/>
            <person name="Henn M.R."/>
            <person name="Chisholm S.W."/>
        </authorList>
    </citation>
    <scope>NUCLEOTIDE SEQUENCE [LARGE SCALE GENOMIC DNA]</scope>
    <source>
        <strain evidence="1">8109-3</strain>
    </source>
</reference>
<protein>
    <submittedName>
        <fullName evidence="1">Uncharacterized protein</fullName>
    </submittedName>
</protein>
<dbReference type="RefSeq" id="YP_004324147.1">
    <property type="nucleotide sequence ID" value="NC_015287.1"/>
</dbReference>
<dbReference type="EMBL" id="GU071098">
    <property type="protein sequence ID" value="ADO98160.1"/>
    <property type="molecule type" value="Genomic_DNA"/>
</dbReference>
<evidence type="ECO:0000313" key="1">
    <source>
        <dbReference type="EMBL" id="ADO98160.1"/>
    </source>
</evidence>
<dbReference type="KEGG" id="vg:10328663"/>
<sequence>MYIGEAQIMKNIPEGDIKHKLEYLNEYFKHYPDDALRYEEIRVVKNEVTD</sequence>
<keyword evidence="2" id="KW-1185">Reference proteome</keyword>
<dbReference type="Proteomes" id="UP000006527">
    <property type="component" value="Segment"/>
</dbReference>
<gene>
    <name evidence="1" type="ORF">SSSM7_094</name>
</gene>
<organism evidence="1 2">
    <name type="scientific">Synechococcus phage S-SSM7</name>
    <dbReference type="NCBI Taxonomy" id="445686"/>
    <lineage>
        <taxon>Viruses</taxon>
        <taxon>Duplodnaviria</taxon>
        <taxon>Heunggongvirae</taxon>
        <taxon>Uroviricota</taxon>
        <taxon>Caudoviricetes</taxon>
        <taxon>Pantevenvirales</taxon>
        <taxon>Kyanoviridae</taxon>
        <taxon>Lipsvirus</taxon>
        <taxon>Lipsvirus ssm7</taxon>
    </lineage>
</organism>